<dbReference type="PROSITE" id="PS51643">
    <property type="entry name" value="HD_CAS3"/>
    <property type="match status" value="1"/>
</dbReference>
<dbReference type="Gene3D" id="1.10.3210.30">
    <property type="match status" value="1"/>
</dbReference>
<dbReference type="EMBL" id="BJYU01000143">
    <property type="protein sequence ID" value="GEO18003.1"/>
    <property type="molecule type" value="Genomic_DNA"/>
</dbReference>
<dbReference type="InterPro" id="IPR006483">
    <property type="entry name" value="CRISPR-assoc_Cas3_HD"/>
</dbReference>
<comment type="similarity">
    <text evidence="1">In the N-terminal section; belongs to the CRISPR-associated nuclease Cas3-HD family.</text>
</comment>
<dbReference type="PANTHER" id="PTHR47963:SF9">
    <property type="entry name" value="CRISPR-ASSOCIATED ENDONUCLEASE_HELICASE CAS3"/>
    <property type="match status" value="1"/>
</dbReference>
<evidence type="ECO:0000313" key="13">
    <source>
        <dbReference type="Proteomes" id="UP000321085"/>
    </source>
</evidence>
<dbReference type="SMART" id="SM00487">
    <property type="entry name" value="DEXDc"/>
    <property type="match status" value="1"/>
</dbReference>
<organism evidence="12 13">
    <name type="scientific">Microvirga aerophila</name>
    <dbReference type="NCBI Taxonomy" id="670291"/>
    <lineage>
        <taxon>Bacteria</taxon>
        <taxon>Pseudomonadati</taxon>
        <taxon>Pseudomonadota</taxon>
        <taxon>Alphaproteobacteria</taxon>
        <taxon>Hyphomicrobiales</taxon>
        <taxon>Methylobacteriaceae</taxon>
        <taxon>Microvirga</taxon>
    </lineage>
</organism>
<keyword evidence="13" id="KW-1185">Reference proteome</keyword>
<dbReference type="InterPro" id="IPR050547">
    <property type="entry name" value="DEAD_box_RNA_helicases"/>
</dbReference>
<dbReference type="InterPro" id="IPR027417">
    <property type="entry name" value="P-loop_NTPase"/>
</dbReference>
<reference evidence="12 13" key="1">
    <citation type="submission" date="2019-07" db="EMBL/GenBank/DDBJ databases">
        <title>Whole genome shotgun sequence of Microvirga aerophila NBRC 106136.</title>
        <authorList>
            <person name="Hosoyama A."/>
            <person name="Uohara A."/>
            <person name="Ohji S."/>
            <person name="Ichikawa N."/>
        </authorList>
    </citation>
    <scope>NUCLEOTIDE SEQUENCE [LARGE SCALE GENOMIC DNA]</scope>
    <source>
        <strain evidence="12 13">NBRC 106136</strain>
    </source>
</reference>
<dbReference type="GO" id="GO:0004519">
    <property type="term" value="F:endonuclease activity"/>
    <property type="evidence" value="ECO:0007669"/>
    <property type="project" value="UniProtKB-KW"/>
</dbReference>
<protein>
    <submittedName>
        <fullName evidence="12">CRISPR-associated helicase/endonuclease Cas3</fullName>
    </submittedName>
</protein>
<comment type="caution">
    <text evidence="12">The sequence shown here is derived from an EMBL/GenBank/DDBJ whole genome shotgun (WGS) entry which is preliminary data.</text>
</comment>
<dbReference type="GO" id="GO:0051607">
    <property type="term" value="P:defense response to virus"/>
    <property type="evidence" value="ECO:0007669"/>
    <property type="project" value="UniProtKB-KW"/>
</dbReference>
<dbReference type="GO" id="GO:0016787">
    <property type="term" value="F:hydrolase activity"/>
    <property type="evidence" value="ECO:0007669"/>
    <property type="project" value="UniProtKB-KW"/>
</dbReference>
<evidence type="ECO:0000256" key="5">
    <source>
        <dbReference type="ARBA" id="ARBA00022741"/>
    </source>
</evidence>
<dbReference type="SUPFAM" id="SSF52540">
    <property type="entry name" value="P-loop containing nucleoside triphosphate hydrolases"/>
    <property type="match status" value="1"/>
</dbReference>
<evidence type="ECO:0000256" key="8">
    <source>
        <dbReference type="ARBA" id="ARBA00022840"/>
    </source>
</evidence>
<dbReference type="Pfam" id="PF22590">
    <property type="entry name" value="Cas3-like_C_2"/>
    <property type="match status" value="1"/>
</dbReference>
<keyword evidence="6" id="KW-0378">Hydrolase</keyword>
<dbReference type="GO" id="GO:0046872">
    <property type="term" value="F:metal ion binding"/>
    <property type="evidence" value="ECO:0007669"/>
    <property type="project" value="UniProtKB-KW"/>
</dbReference>
<dbReference type="GO" id="GO:0003723">
    <property type="term" value="F:RNA binding"/>
    <property type="evidence" value="ECO:0007669"/>
    <property type="project" value="TreeGrafter"/>
</dbReference>
<evidence type="ECO:0000256" key="3">
    <source>
        <dbReference type="ARBA" id="ARBA00022722"/>
    </source>
</evidence>
<dbReference type="GO" id="GO:0003724">
    <property type="term" value="F:RNA helicase activity"/>
    <property type="evidence" value="ECO:0007669"/>
    <property type="project" value="TreeGrafter"/>
</dbReference>
<evidence type="ECO:0000256" key="6">
    <source>
        <dbReference type="ARBA" id="ARBA00022801"/>
    </source>
</evidence>
<keyword evidence="7" id="KW-0347">Helicase</keyword>
<dbReference type="Pfam" id="PF18019">
    <property type="entry name" value="Cas3_HD"/>
    <property type="match status" value="1"/>
</dbReference>
<accession>A0A512C1D2</accession>
<evidence type="ECO:0000256" key="4">
    <source>
        <dbReference type="ARBA" id="ARBA00022723"/>
    </source>
</evidence>
<evidence type="ECO:0000256" key="7">
    <source>
        <dbReference type="ARBA" id="ARBA00022806"/>
    </source>
</evidence>
<dbReference type="InterPro" id="IPR006474">
    <property type="entry name" value="Helicase_Cas3_CRISPR-ass_core"/>
</dbReference>
<evidence type="ECO:0000259" key="11">
    <source>
        <dbReference type="PROSITE" id="PS51643"/>
    </source>
</evidence>
<sequence length="824" mass="88703">MRLPSIRNRLAILAGLPDLPDLWIARISALSLLHDFGKANAGFQARSGLRATRVGHIDEAAPVLARADLSDALGLAEMDAWGASLDEALCAILAHHGRPADLSNATAHAGWWEPKDGVDPPATLRELSAAARDAFPTAFLPDGPDLPKAPAFWHAVAGLLMLADWLGSDETAFPHTDPADGERMALARERASRLLGEIGFDGTPARKDLPAEIRFDAVSPHTPSEIQRRAAEAPGPIVVLEAETGSGKTEAALFRFARLFADGRVDGLYFALPTRVAASAIYERVRDVVERLIPPGRRPSVIQAVPGYVRADGIVARVLPGFEVQWSDDPNEAGRRARWAAERPKRFLAGAIVIGTIDQALLGTVAVRHAHLRAFSLMRALLVVDEVHASDAYMERLLANLLSLHAGAGGEALLLSATLGAGARTRLLLAARRRLAAAAVPPPNVAADVPYPALSWVEDGQILTRGAAGRGNPKTVNLEASCAIDDPHAIARLALEAAEAGAKVLIVRNTVRGAVAVARVLTEANPNHPALFRINGVPTLHHGRFAREDRMMLDRAVEVAVGRERGPGGLVLVGTQTLEQSLDIDADLLLTDLAPVDVLLQRLGRLHRHTRPRPTAFKGARAVVLMPADLSGALARVAVGASGPHGLGGSIYGDLIGLEATRQLIDREATWEIPAMNRRLVEAGTHEAVIRELCEELAETDPHWRVAWMRRRGEDRAHTNAAVAAAIDWSAPFSEFRLHEEALGTRLGLRDAVIEFEEGDWIGPFGRAIRRLVVPGWWRDLADAVVSGARPVDKVPHEAGFSFRLDRFVLRYGPYGLQSLGEDA</sequence>
<keyword evidence="3" id="KW-0540">Nuclease</keyword>
<evidence type="ECO:0000256" key="1">
    <source>
        <dbReference type="ARBA" id="ARBA00006847"/>
    </source>
</evidence>
<evidence type="ECO:0000256" key="9">
    <source>
        <dbReference type="ARBA" id="ARBA00023118"/>
    </source>
</evidence>
<dbReference type="PANTHER" id="PTHR47963">
    <property type="entry name" value="DEAD-BOX ATP-DEPENDENT RNA HELICASE 47, MITOCHONDRIAL"/>
    <property type="match status" value="1"/>
</dbReference>
<dbReference type="NCBIfam" id="TIGR01587">
    <property type="entry name" value="cas3_core"/>
    <property type="match status" value="1"/>
</dbReference>
<dbReference type="AlphaFoldDB" id="A0A512C1D2"/>
<proteinExistence type="inferred from homology"/>
<keyword evidence="12" id="KW-0255">Endonuclease</keyword>
<dbReference type="PROSITE" id="PS51192">
    <property type="entry name" value="HELICASE_ATP_BIND_1"/>
    <property type="match status" value="1"/>
</dbReference>
<keyword evidence="9" id="KW-0051">Antiviral defense</keyword>
<dbReference type="GO" id="GO:0005524">
    <property type="term" value="F:ATP binding"/>
    <property type="evidence" value="ECO:0007669"/>
    <property type="project" value="UniProtKB-KW"/>
</dbReference>
<dbReference type="NCBIfam" id="TIGR01596">
    <property type="entry name" value="cas3_HD"/>
    <property type="match status" value="1"/>
</dbReference>
<dbReference type="Gene3D" id="3.40.50.300">
    <property type="entry name" value="P-loop containing nucleotide triphosphate hydrolases"/>
    <property type="match status" value="2"/>
</dbReference>
<evidence type="ECO:0000313" key="12">
    <source>
        <dbReference type="EMBL" id="GEO18003.1"/>
    </source>
</evidence>
<dbReference type="InterPro" id="IPR038257">
    <property type="entry name" value="CRISPR-assoc_Cas3_HD_sf"/>
</dbReference>
<evidence type="ECO:0000259" key="10">
    <source>
        <dbReference type="PROSITE" id="PS51192"/>
    </source>
</evidence>
<gene>
    <name evidence="12" type="ORF">MAE02_56990</name>
</gene>
<evidence type="ECO:0000256" key="2">
    <source>
        <dbReference type="ARBA" id="ARBA00009046"/>
    </source>
</evidence>
<comment type="similarity">
    <text evidence="2">In the central section; belongs to the CRISPR-associated helicase Cas3 family.</text>
</comment>
<keyword evidence="4" id="KW-0479">Metal-binding</keyword>
<name>A0A512C1D2_9HYPH</name>
<dbReference type="Proteomes" id="UP000321085">
    <property type="component" value="Unassembled WGS sequence"/>
</dbReference>
<dbReference type="CDD" id="cd09641">
    <property type="entry name" value="Cas3''_I"/>
    <property type="match status" value="1"/>
</dbReference>
<keyword evidence="8" id="KW-0067">ATP-binding</keyword>
<feature type="domain" description="HD Cas3-type" evidence="11">
    <location>
        <begin position="1"/>
        <end position="166"/>
    </location>
</feature>
<dbReference type="InterPro" id="IPR014001">
    <property type="entry name" value="Helicase_ATP-bd"/>
</dbReference>
<dbReference type="InterPro" id="IPR054712">
    <property type="entry name" value="Cas3-like_dom"/>
</dbReference>
<keyword evidence="5" id="KW-0547">Nucleotide-binding</keyword>
<feature type="domain" description="Helicase ATP-binding" evidence="10">
    <location>
        <begin position="229"/>
        <end position="437"/>
    </location>
</feature>